<gene>
    <name evidence="3" type="ORF">JR316_007624</name>
</gene>
<dbReference type="EMBL" id="JAFIQS010000007">
    <property type="protein sequence ID" value="KAG5167277.1"/>
    <property type="molecule type" value="Genomic_DNA"/>
</dbReference>
<sequence>MALGPADSGGITFDVANTFAVWIEVFLYGVYVTLFVSAITVILKKRATARMESAHSAWIFLICVILMFMVATLHLVINVYRFLRANILGVDPAGALHYFFDSTRWENITANAIMCVMSWLGDALVIYRCYYVWDCNFWIVALPLVLFFGTIGINSSTLYWFTHPYDTHLKVPTMISLLNAIFPLALTQNVLTTGLIAFKIWLQHKASSRSGVVDRGSRLSLIRILIIIIESAMVYTLQLLVVIILYFKKSNAQFIVQSAIVPSVGIVFVLIAVRVHVAKSQSVFGTGLGTLPAWLDEDTSDSEMNGDRSSSPVAGVTFRVSTNDQDRYHPSEPLDSSSYTQKSHTGDKLLHMG</sequence>
<dbReference type="AlphaFoldDB" id="A0A8H7XUU7"/>
<protein>
    <submittedName>
        <fullName evidence="3">Uncharacterized protein</fullName>
    </submittedName>
</protein>
<evidence type="ECO:0000256" key="1">
    <source>
        <dbReference type="SAM" id="MobiDB-lite"/>
    </source>
</evidence>
<feature type="transmembrane region" description="Helical" evidence="2">
    <location>
        <begin position="137"/>
        <end position="161"/>
    </location>
</feature>
<accession>A0A8H7XUU7</accession>
<keyword evidence="2" id="KW-0812">Transmembrane</keyword>
<keyword evidence="2" id="KW-0472">Membrane</keyword>
<evidence type="ECO:0000256" key="2">
    <source>
        <dbReference type="SAM" id="Phobius"/>
    </source>
</evidence>
<organism evidence="3">
    <name type="scientific">Psilocybe cubensis</name>
    <name type="common">Psychedelic mushroom</name>
    <name type="synonym">Stropharia cubensis</name>
    <dbReference type="NCBI Taxonomy" id="181762"/>
    <lineage>
        <taxon>Eukaryota</taxon>
        <taxon>Fungi</taxon>
        <taxon>Dikarya</taxon>
        <taxon>Basidiomycota</taxon>
        <taxon>Agaricomycotina</taxon>
        <taxon>Agaricomycetes</taxon>
        <taxon>Agaricomycetidae</taxon>
        <taxon>Agaricales</taxon>
        <taxon>Agaricineae</taxon>
        <taxon>Strophariaceae</taxon>
        <taxon>Psilocybe</taxon>
    </lineage>
</organism>
<comment type="caution">
    <text evidence="3">The sequence shown here is derived from an EMBL/GenBank/DDBJ whole genome shotgun (WGS) entry which is preliminary data.</text>
</comment>
<feature type="transmembrane region" description="Helical" evidence="2">
    <location>
        <begin position="55"/>
        <end position="77"/>
    </location>
</feature>
<feature type="compositionally biased region" description="Basic and acidic residues" evidence="1">
    <location>
        <begin position="344"/>
        <end position="353"/>
    </location>
</feature>
<feature type="transmembrane region" description="Helical" evidence="2">
    <location>
        <begin position="222"/>
        <end position="247"/>
    </location>
</feature>
<feature type="transmembrane region" description="Helical" evidence="2">
    <location>
        <begin position="108"/>
        <end position="130"/>
    </location>
</feature>
<keyword evidence="2" id="KW-1133">Transmembrane helix</keyword>
<name>A0A8H7XUU7_PSICU</name>
<feature type="transmembrane region" description="Helical" evidence="2">
    <location>
        <begin position="20"/>
        <end position="43"/>
    </location>
</feature>
<feature type="compositionally biased region" description="Polar residues" evidence="1">
    <location>
        <begin position="334"/>
        <end position="343"/>
    </location>
</feature>
<dbReference type="OrthoDB" id="3346544at2759"/>
<reference evidence="3" key="1">
    <citation type="submission" date="2021-02" db="EMBL/GenBank/DDBJ databases">
        <title>Psilocybe cubensis genome.</title>
        <authorList>
            <person name="Mckernan K.J."/>
            <person name="Crawford S."/>
            <person name="Trippe A."/>
            <person name="Kane L.T."/>
            <person name="Mclaughlin S."/>
        </authorList>
    </citation>
    <scope>NUCLEOTIDE SEQUENCE [LARGE SCALE GENOMIC DNA]</scope>
    <source>
        <strain evidence="3">MGC-MH-2018</strain>
    </source>
</reference>
<feature type="transmembrane region" description="Helical" evidence="2">
    <location>
        <begin position="181"/>
        <end position="202"/>
    </location>
</feature>
<evidence type="ECO:0000313" key="3">
    <source>
        <dbReference type="EMBL" id="KAG5167277.1"/>
    </source>
</evidence>
<feature type="region of interest" description="Disordered" evidence="1">
    <location>
        <begin position="321"/>
        <end position="353"/>
    </location>
</feature>
<proteinExistence type="predicted"/>
<feature type="transmembrane region" description="Helical" evidence="2">
    <location>
        <begin position="253"/>
        <end position="273"/>
    </location>
</feature>